<evidence type="ECO:0000259" key="2">
    <source>
        <dbReference type="Pfam" id="PF20254"/>
    </source>
</evidence>
<accession>A0ABW9JNM2</accession>
<evidence type="ECO:0000313" key="3">
    <source>
        <dbReference type="EMBL" id="MFN0293851.1"/>
    </source>
</evidence>
<protein>
    <submittedName>
        <fullName evidence="3">N,N-dimethylformamidase beta subunit family domain-containing protein</fullName>
    </submittedName>
</protein>
<dbReference type="RefSeq" id="WP_138729511.1">
    <property type="nucleotide sequence ID" value="NZ_SRMP02000052.1"/>
</dbReference>
<dbReference type="EMBL" id="SRMP02000052">
    <property type="protein sequence ID" value="MFN0293851.1"/>
    <property type="molecule type" value="Genomic_DNA"/>
</dbReference>
<feature type="transmembrane region" description="Helical" evidence="1">
    <location>
        <begin position="6"/>
        <end position="30"/>
    </location>
</feature>
<gene>
    <name evidence="3" type="ORF">E5L68_020920</name>
</gene>
<name>A0ABW9JNM2_9SPHI</name>
<dbReference type="InterPro" id="IPR046540">
    <property type="entry name" value="DMFA2_C"/>
</dbReference>
<evidence type="ECO:0000256" key="1">
    <source>
        <dbReference type="SAM" id="Phobius"/>
    </source>
</evidence>
<feature type="domain" description="N,N-dimethylformamidase beta subunit-like C-terminal" evidence="2">
    <location>
        <begin position="106"/>
        <end position="315"/>
    </location>
</feature>
<keyword evidence="1" id="KW-1133">Transmembrane helix</keyword>
<organism evidence="3 4">
    <name type="scientific">Pedobacter helvus</name>
    <dbReference type="NCBI Taxonomy" id="2563444"/>
    <lineage>
        <taxon>Bacteria</taxon>
        <taxon>Pseudomonadati</taxon>
        <taxon>Bacteroidota</taxon>
        <taxon>Sphingobacteriia</taxon>
        <taxon>Sphingobacteriales</taxon>
        <taxon>Sphingobacteriaceae</taxon>
        <taxon>Pedobacter</taxon>
    </lineage>
</organism>
<dbReference type="Pfam" id="PF20254">
    <property type="entry name" value="DMFA2_C"/>
    <property type="match status" value="1"/>
</dbReference>
<proteinExistence type="predicted"/>
<keyword evidence="1" id="KW-0472">Membrane</keyword>
<dbReference type="Proteomes" id="UP001517367">
    <property type="component" value="Unassembled WGS sequence"/>
</dbReference>
<keyword evidence="1" id="KW-0812">Transmembrane</keyword>
<reference evidence="3 4" key="1">
    <citation type="submission" date="2024-12" db="EMBL/GenBank/DDBJ databases">
        <authorList>
            <person name="Hu S."/>
        </authorList>
    </citation>
    <scope>NUCLEOTIDE SEQUENCE [LARGE SCALE GENOMIC DNA]</scope>
    <source>
        <strain evidence="3 4">P-25</strain>
    </source>
</reference>
<sequence>MNINKLLANMILSVFALSTLVLLSLIYYYIRRVNLIVTPKAIKFKHHPQTLYTDKLRYVQGETIECYVNTDLPSTISVYILKEEKHLVQCYENIPVCRNQNYYHPKNGCSWSKTLTIDTATLESGLYIIGIKTEDQVKESFFHAIALVPKQQKTKLAVFASTNTWLAYNCYGGKSNYLDQQNHTIFKIPFKLMGKVVPAYLPTKRPHLQNPNDVANGHYNYDNVYDSFEFAQHPRREWPLLAFLYQNNLNFELYTDWDLAYNPEILNYDKWIFNNHSEYWSAEMKGMLKKYMEKGGKVIIASGNNLYRDVEFYNEGIKMGNQVSDMEITTKLTGSFFTEDGYLTLASYKIIERNHFAFEGITTTHFGEKSLYSYQGVTGASGIETDKINYHSDGFEIIAVGNNAQGPAHMVFKQTEKGWIFNASSISFANSVLVDENCAKLMLNLLKN</sequence>
<evidence type="ECO:0000313" key="4">
    <source>
        <dbReference type="Proteomes" id="UP001517367"/>
    </source>
</evidence>
<comment type="caution">
    <text evidence="3">The sequence shown here is derived from an EMBL/GenBank/DDBJ whole genome shotgun (WGS) entry which is preliminary data.</text>
</comment>
<keyword evidence="4" id="KW-1185">Reference proteome</keyword>